<accession>E2Q7V2</accession>
<sequence>MAVRRLPVCRGEFGGASRRAREASLRGRIPSAAVRCFSARGRCPRPGGRRSCGGASWSGGAVGVLFAPRRLARSLCAGGSGGVPAGLGGVPSVVPLRGWIASAAVRCFPVRGRCALGRVDGGPATVLPGQVVRWVSCPRCDGSRAPCVPGAREVSRRAWEVFLPLCPSVGGFLPPPCGASPHAGGVPPAGWTAVQRRCSPARWCCGRPVRAATARRLPVCLAAWGRCPGRTRIPASVPAPQAAPPPGGRRSSGGAPRPDAACRHRRGVRAGGRAGRRRDRGYGGRFGPPPRAGPSAAGGPGGRRGRRLPARPRRCRGRGAGGCAPAYTPAPRPCSRGAS</sequence>
<dbReference type="AlphaFoldDB" id="E2Q7V2"/>
<proteinExistence type="predicted"/>
<keyword evidence="3" id="KW-1185">Reference proteome</keyword>
<evidence type="ECO:0000256" key="1">
    <source>
        <dbReference type="SAM" id="MobiDB-lite"/>
    </source>
</evidence>
<feature type="compositionally biased region" description="Basic residues" evidence="1">
    <location>
        <begin position="303"/>
        <end position="317"/>
    </location>
</feature>
<feature type="compositionally biased region" description="Basic residues" evidence="1">
    <location>
        <begin position="263"/>
        <end position="279"/>
    </location>
</feature>
<evidence type="ECO:0000313" key="2">
    <source>
        <dbReference type="EMBL" id="EFG09484.1"/>
    </source>
</evidence>
<protein>
    <submittedName>
        <fullName evidence="2">Uncharacterized protein</fullName>
    </submittedName>
</protein>
<name>E2Q7V2_STRCL</name>
<evidence type="ECO:0000313" key="3">
    <source>
        <dbReference type="Proteomes" id="UP000002357"/>
    </source>
</evidence>
<gene>
    <name evidence="2" type="ORF">SCLAV_4413</name>
</gene>
<feature type="region of interest" description="Disordered" evidence="1">
    <location>
        <begin position="232"/>
        <end position="339"/>
    </location>
</feature>
<feature type="compositionally biased region" description="Low complexity" evidence="1">
    <location>
        <begin position="248"/>
        <end position="258"/>
    </location>
</feature>
<organism evidence="2 3">
    <name type="scientific">Streptomyces clavuligerus</name>
    <dbReference type="NCBI Taxonomy" id="1901"/>
    <lineage>
        <taxon>Bacteria</taxon>
        <taxon>Bacillati</taxon>
        <taxon>Actinomycetota</taxon>
        <taxon>Actinomycetes</taxon>
        <taxon>Kitasatosporales</taxon>
        <taxon>Streptomycetaceae</taxon>
        <taxon>Streptomyces</taxon>
    </lineage>
</organism>
<dbReference type="Proteomes" id="UP000002357">
    <property type="component" value="Chromosome"/>
</dbReference>
<reference evidence="2 3" key="1">
    <citation type="journal article" date="2010" name="Genome Biol. Evol.">
        <title>The sequence of a 1.8-mb bacterial linear plasmid reveals a rich evolutionary reservoir of secondary metabolic pathways.</title>
        <authorList>
            <person name="Medema M.H."/>
            <person name="Trefzer A."/>
            <person name="Kovalchuk A."/>
            <person name="van den Berg M."/>
            <person name="Mueller U."/>
            <person name="Heijne W."/>
            <person name="Wu L."/>
            <person name="Alam M.T."/>
            <person name="Ronning C.M."/>
            <person name="Nierman W.C."/>
            <person name="Bovenberg R.A.L."/>
            <person name="Breitling R."/>
            <person name="Takano E."/>
        </authorList>
    </citation>
    <scope>NUCLEOTIDE SEQUENCE [LARGE SCALE GENOMIC DNA]</scope>
    <source>
        <strain evidence="3">ATCC 27064 / DSM 738 / JCM 4710 / NBRC 13307 / NCIMB 12785 / NRRL 3585 / VKM Ac-602</strain>
    </source>
</reference>
<dbReference type="EMBL" id="CM000913">
    <property type="protein sequence ID" value="EFG09484.1"/>
    <property type="molecule type" value="Genomic_DNA"/>
</dbReference>